<dbReference type="PATRIC" id="fig|1163745.3.peg.627"/>
<organism evidence="2 3">
    <name type="scientific">Helicobacter cetorum (strain ATCC BAA-540 / CCUG 52418 / MIT 99-5656)</name>
    <dbReference type="NCBI Taxonomy" id="1163745"/>
    <lineage>
        <taxon>Bacteria</taxon>
        <taxon>Pseudomonadati</taxon>
        <taxon>Campylobacterota</taxon>
        <taxon>Epsilonproteobacteria</taxon>
        <taxon>Campylobacterales</taxon>
        <taxon>Helicobacteraceae</taxon>
        <taxon>Helicobacter</taxon>
    </lineage>
</organism>
<feature type="region of interest" description="Disordered" evidence="1">
    <location>
        <begin position="64"/>
        <end position="133"/>
    </location>
</feature>
<accession>I0ERN4</accession>
<dbReference type="AlphaFoldDB" id="I0ERN4"/>
<protein>
    <recommendedName>
        <fullName evidence="4">Outer membrane protein</fullName>
    </recommendedName>
</protein>
<dbReference type="OrthoDB" id="5314256at2"/>
<feature type="compositionally biased region" description="Polar residues" evidence="1">
    <location>
        <begin position="64"/>
        <end position="81"/>
    </location>
</feature>
<sequence length="746" mass="83766">MKNFSNQLAHLSKSTALVLVGLLSNLESHPKSGVFIEAGFETGELQARQRQKALNNNGIDNYSHSLLSQGFSPSKTQTNNKPLKKDDSKSGSSKAVVYSHQQDSESQASISLGSSQAQADENPKTEESQKPHLTLKERVNFAQLQQELESNIKTINTANATKTDLFAKENITKLKISTTAPIQVNYDLKNPTNPIKVQNFLPYDLQNVDLYVKYTDENNKQHEVKIATIDNIDKDKEISINASEFPQLGKYFSGELSVQDFEIKPQANDTSNTARVLNAVNSIFTDISGVFSNAQIDNRLCGKNCMTKVTPEDAKNWTNTLLSLAYVFDSETWVDMVKNADFKFWDGSKSHIISQDEIIKRFQSDTSLKLQIIRPETKVRGLENQRSGLLAVESQYINLAKLPALKDYKYCKHTSDLSRGECLKLYTNSISVLHEYAHAKGFAKNFNHDGNMTKHYSDSFPGLTIDAWIQLGADGDLPIYYENGQLKSFTNPSEVKHDAGTRPKNCDWLGINVDNNRSCQPKQQSAQAQVLAHSHYLQTPNTQNTAESSINSSLSSMFKEHLNNAFATLSNQLNNNNSLNNTTSQTLKAPMLGFNAMLGYQQYFNDYIGLSYYGFFNYNNANLKGVLNSVTQSGLGLGTNLLIDFYTSYDNNSVRNVFGIFGGFRGLWNNYKSNGLIRLNKNIGNIHFTTGINYRYKHSKFSIGLGIPLMKQNIKARLLQETTISEVELNETPKNMHIYFNYGWVF</sequence>
<dbReference type="RefSeq" id="WP_014659116.1">
    <property type="nucleotide sequence ID" value="NC_017735.1"/>
</dbReference>
<reference evidence="2 3" key="1">
    <citation type="journal article" date="2013" name="PLoS ONE">
        <title>Sequence Divergence and Conservation in Genomes ofHelicobacter cetorum Strains from a Dolphin and a Whale.</title>
        <authorList>
            <person name="Kersulyte D."/>
            <person name="Rossi M."/>
            <person name="Berg D.E."/>
        </authorList>
    </citation>
    <scope>NUCLEOTIDE SEQUENCE [LARGE SCALE GENOMIC DNA]</scope>
    <source>
        <strain evidence="2 3">MIT 99-5656</strain>
    </source>
</reference>
<evidence type="ECO:0000313" key="2">
    <source>
        <dbReference type="EMBL" id="AFI05603.1"/>
    </source>
</evidence>
<dbReference type="Proteomes" id="UP000005013">
    <property type="component" value="Chromosome"/>
</dbReference>
<feature type="compositionally biased region" description="Basic and acidic residues" evidence="1">
    <location>
        <begin position="121"/>
        <end position="133"/>
    </location>
</feature>
<evidence type="ECO:0000313" key="3">
    <source>
        <dbReference type="Proteomes" id="UP000005013"/>
    </source>
</evidence>
<name>I0ERN4_HELCM</name>
<dbReference type="EMBL" id="CP003481">
    <property type="protein sequence ID" value="AFI05603.1"/>
    <property type="molecule type" value="Genomic_DNA"/>
</dbReference>
<keyword evidence="3" id="KW-1185">Reference proteome</keyword>
<dbReference type="KEGG" id="hcm:HCD_02935"/>
<feature type="compositionally biased region" description="Polar residues" evidence="1">
    <location>
        <begin position="99"/>
        <end position="119"/>
    </location>
</feature>
<dbReference type="HOGENOM" id="CLU_017994_1_0_7"/>
<evidence type="ECO:0008006" key="4">
    <source>
        <dbReference type="Google" id="ProtNLM"/>
    </source>
</evidence>
<gene>
    <name evidence="2" type="ordered locus">HCD_02935</name>
</gene>
<dbReference type="PRINTS" id="PR01776">
    <property type="entry name" value="HPOMPFAMILY"/>
</dbReference>
<dbReference type="Pfam" id="PF01856">
    <property type="entry name" value="HP_OMP"/>
    <property type="match status" value="1"/>
</dbReference>
<evidence type="ECO:0000256" key="1">
    <source>
        <dbReference type="SAM" id="MobiDB-lite"/>
    </source>
</evidence>
<dbReference type="InterPro" id="IPR002718">
    <property type="entry name" value="OMP_Helicobacter"/>
</dbReference>
<proteinExistence type="predicted"/>